<accession>A0A926DXV4</accession>
<proteinExistence type="predicted"/>
<sequence length="147" mass="16459">MEFWNLLSLSKRLYDQSMQPVCEQFGVARMELDVLLFLANNPPYDTAKDIVERRRLTKSHVSTSVNSLIARGYLEPSFQQGNHKTVHLRICPAARELLACGQEAQSRFVASAFAGFRPEEIKEMGVRFGRIAENVRAALTGGMGNAL</sequence>
<dbReference type="InterPro" id="IPR036390">
    <property type="entry name" value="WH_DNA-bd_sf"/>
</dbReference>
<dbReference type="EMBL" id="JACRST010000002">
    <property type="protein sequence ID" value="MBC8545908.1"/>
    <property type="molecule type" value="Genomic_DNA"/>
</dbReference>
<dbReference type="RefSeq" id="WP_249282057.1">
    <property type="nucleotide sequence ID" value="NZ_JACRST010000002.1"/>
</dbReference>
<organism evidence="2 3">
    <name type="scientific">Ligaoa zhengdingensis</name>
    <dbReference type="NCBI Taxonomy" id="2763658"/>
    <lineage>
        <taxon>Bacteria</taxon>
        <taxon>Bacillati</taxon>
        <taxon>Bacillota</taxon>
        <taxon>Clostridia</taxon>
        <taxon>Eubacteriales</taxon>
        <taxon>Oscillospiraceae</taxon>
        <taxon>Ligaoa</taxon>
    </lineage>
</organism>
<reference evidence="2" key="1">
    <citation type="submission" date="2020-08" db="EMBL/GenBank/DDBJ databases">
        <title>Genome public.</title>
        <authorList>
            <person name="Liu C."/>
            <person name="Sun Q."/>
        </authorList>
    </citation>
    <scope>NUCLEOTIDE SEQUENCE</scope>
    <source>
        <strain evidence="2">NSJ-31</strain>
    </source>
</reference>
<dbReference type="SUPFAM" id="SSF46785">
    <property type="entry name" value="Winged helix' DNA-binding domain"/>
    <property type="match status" value="1"/>
</dbReference>
<comment type="caution">
    <text evidence="2">The sequence shown here is derived from an EMBL/GenBank/DDBJ whole genome shotgun (WGS) entry which is preliminary data.</text>
</comment>
<dbReference type="Proteomes" id="UP000653127">
    <property type="component" value="Unassembled WGS sequence"/>
</dbReference>
<dbReference type="SMART" id="SM00347">
    <property type="entry name" value="HTH_MARR"/>
    <property type="match status" value="1"/>
</dbReference>
<feature type="domain" description="HTH marR-type" evidence="1">
    <location>
        <begin position="20"/>
        <end position="121"/>
    </location>
</feature>
<gene>
    <name evidence="2" type="ORF">H8711_03000</name>
</gene>
<dbReference type="InterPro" id="IPR000835">
    <property type="entry name" value="HTH_MarR-typ"/>
</dbReference>
<dbReference type="GO" id="GO:0003700">
    <property type="term" value="F:DNA-binding transcription factor activity"/>
    <property type="evidence" value="ECO:0007669"/>
    <property type="project" value="InterPro"/>
</dbReference>
<evidence type="ECO:0000313" key="2">
    <source>
        <dbReference type="EMBL" id="MBC8545908.1"/>
    </source>
</evidence>
<name>A0A926DXV4_9FIRM</name>
<dbReference type="InterPro" id="IPR036388">
    <property type="entry name" value="WH-like_DNA-bd_sf"/>
</dbReference>
<protein>
    <submittedName>
        <fullName evidence="2">Winged helix-turn-helix transcriptional regulator</fullName>
    </submittedName>
</protein>
<dbReference type="Pfam" id="PF12802">
    <property type="entry name" value="MarR_2"/>
    <property type="match status" value="1"/>
</dbReference>
<evidence type="ECO:0000259" key="1">
    <source>
        <dbReference type="SMART" id="SM00347"/>
    </source>
</evidence>
<dbReference type="Gene3D" id="1.10.10.10">
    <property type="entry name" value="Winged helix-like DNA-binding domain superfamily/Winged helix DNA-binding domain"/>
    <property type="match status" value="1"/>
</dbReference>
<keyword evidence="3" id="KW-1185">Reference proteome</keyword>
<dbReference type="AlphaFoldDB" id="A0A926DXV4"/>
<evidence type="ECO:0000313" key="3">
    <source>
        <dbReference type="Proteomes" id="UP000653127"/>
    </source>
</evidence>